<keyword evidence="3" id="KW-0134">Cell wall</keyword>
<dbReference type="PANTHER" id="PTHR31375">
    <property type="match status" value="1"/>
</dbReference>
<evidence type="ECO:0000256" key="6">
    <source>
        <dbReference type="ARBA" id="ARBA00023295"/>
    </source>
</evidence>
<dbReference type="AlphaFoldDB" id="A0A7J6WAI0"/>
<evidence type="ECO:0000256" key="3">
    <source>
        <dbReference type="ARBA" id="ARBA00022512"/>
    </source>
</evidence>
<evidence type="ECO:0000313" key="12">
    <source>
        <dbReference type="Proteomes" id="UP000554482"/>
    </source>
</evidence>
<dbReference type="GO" id="GO:0005975">
    <property type="term" value="P:carbohydrate metabolic process"/>
    <property type="evidence" value="ECO:0007669"/>
    <property type="project" value="InterPro"/>
</dbReference>
<keyword evidence="6 9" id="KW-0326">Glycosidase</keyword>
<evidence type="ECO:0000256" key="4">
    <source>
        <dbReference type="ARBA" id="ARBA00022525"/>
    </source>
</evidence>
<dbReference type="SMART" id="SM00710">
    <property type="entry name" value="PbH1"/>
    <property type="match status" value="7"/>
</dbReference>
<evidence type="ECO:0000256" key="5">
    <source>
        <dbReference type="ARBA" id="ARBA00022801"/>
    </source>
</evidence>
<evidence type="ECO:0000256" key="9">
    <source>
        <dbReference type="RuleBase" id="RU361169"/>
    </source>
</evidence>
<keyword evidence="5 9" id="KW-0378">Hydrolase</keyword>
<evidence type="ECO:0000256" key="7">
    <source>
        <dbReference type="ARBA" id="ARBA00023316"/>
    </source>
</evidence>
<dbReference type="FunFam" id="2.160.20.10:FF:000004">
    <property type="entry name" value="Pectin lyase-like superfamily protein"/>
    <property type="match status" value="1"/>
</dbReference>
<comment type="subcellular location">
    <subcellularLocation>
        <location evidence="1">Secreted</location>
        <location evidence="1">Cell wall</location>
    </subcellularLocation>
</comment>
<dbReference type="PROSITE" id="PS00502">
    <property type="entry name" value="POLYGALACTURONASE"/>
    <property type="match status" value="1"/>
</dbReference>
<evidence type="ECO:0000256" key="2">
    <source>
        <dbReference type="ARBA" id="ARBA00008834"/>
    </source>
</evidence>
<feature type="active site" evidence="8">
    <location>
        <position position="265"/>
    </location>
</feature>
<comment type="similarity">
    <text evidence="2 9">Belongs to the glycosyl hydrolase 28 family.</text>
</comment>
<dbReference type="InterPro" id="IPR006626">
    <property type="entry name" value="PbH1"/>
</dbReference>
<name>A0A7J6WAI0_THATH</name>
<dbReference type="Gene3D" id="2.160.20.10">
    <property type="entry name" value="Single-stranded right-handed beta-helix, Pectin lyase-like"/>
    <property type="match status" value="1"/>
</dbReference>
<accession>A0A7J6WAI0</accession>
<evidence type="ECO:0000256" key="1">
    <source>
        <dbReference type="ARBA" id="ARBA00004191"/>
    </source>
</evidence>
<keyword evidence="7" id="KW-0961">Cell wall biogenesis/degradation</keyword>
<sequence length="417" mass="43558">MKVIGILFLICFSAICIDAKPKSKLWPPVPVEEAGAAAPVAAGGEGGTFNVKDFGAKGDGKTDDCKAFVAAWQAACKCTGSPKVWIPAGTYLTGPVQFYGPCKGVTTITVQVEGTVKASTNLAQFGGHDWISFSWVTGLILTGSGTFDGQGAVAWPNNKCAASKKCNVLPTSLKFNAMKGTKISGITSLNSKYFHFGLIDCQDFSVNGIHITAPDESPNTDGMHIERSSGVTVADSTIGTGDDCISIGHGNSDITITGVKCGPGHGISVGSLGKYQNEKDVTGLVVKNCTLTGTQNGVRIKTWESSPGPSCATNMTFEDITMDNVGNPIIIDQTYCPFVSCGGQAPSKVKLEDITFRNIKGTSSTPVAVTLECSKSLPCKNVVLENINLEHSAGSTSACQNVEAKYVGTHVPPPCKI</sequence>
<keyword evidence="4" id="KW-0964">Secreted</keyword>
<organism evidence="11 12">
    <name type="scientific">Thalictrum thalictroides</name>
    <name type="common">Rue-anemone</name>
    <name type="synonym">Anemone thalictroides</name>
    <dbReference type="NCBI Taxonomy" id="46969"/>
    <lineage>
        <taxon>Eukaryota</taxon>
        <taxon>Viridiplantae</taxon>
        <taxon>Streptophyta</taxon>
        <taxon>Embryophyta</taxon>
        <taxon>Tracheophyta</taxon>
        <taxon>Spermatophyta</taxon>
        <taxon>Magnoliopsida</taxon>
        <taxon>Ranunculales</taxon>
        <taxon>Ranunculaceae</taxon>
        <taxon>Thalictroideae</taxon>
        <taxon>Thalictrum</taxon>
    </lineage>
</organism>
<dbReference type="EMBL" id="JABWDY010018905">
    <property type="protein sequence ID" value="KAF5194311.1"/>
    <property type="molecule type" value="Genomic_DNA"/>
</dbReference>
<evidence type="ECO:0000256" key="8">
    <source>
        <dbReference type="PROSITE-ProRule" id="PRU10052"/>
    </source>
</evidence>
<dbReference type="InterPro" id="IPR011050">
    <property type="entry name" value="Pectin_lyase_fold/virulence"/>
</dbReference>
<feature type="chain" id="PRO_5029705347" evidence="10">
    <location>
        <begin position="20"/>
        <end position="417"/>
    </location>
</feature>
<dbReference type="InterPro" id="IPR000743">
    <property type="entry name" value="Glyco_hydro_28"/>
</dbReference>
<evidence type="ECO:0000313" key="11">
    <source>
        <dbReference type="EMBL" id="KAF5194311.1"/>
    </source>
</evidence>
<dbReference type="InterPro" id="IPR012334">
    <property type="entry name" value="Pectin_lyas_fold"/>
</dbReference>
<dbReference type="SUPFAM" id="SSF51126">
    <property type="entry name" value="Pectin lyase-like"/>
    <property type="match status" value="1"/>
</dbReference>
<keyword evidence="12" id="KW-1185">Reference proteome</keyword>
<dbReference type="OrthoDB" id="187139at2759"/>
<gene>
    <name evidence="11" type="ORF">FRX31_016102</name>
</gene>
<dbReference type="Proteomes" id="UP000554482">
    <property type="component" value="Unassembled WGS sequence"/>
</dbReference>
<reference evidence="11 12" key="1">
    <citation type="submission" date="2020-06" db="EMBL/GenBank/DDBJ databases">
        <title>Transcriptomic and genomic resources for Thalictrum thalictroides and T. hernandezii: Facilitating candidate gene discovery in an emerging model plant lineage.</title>
        <authorList>
            <person name="Arias T."/>
            <person name="Riano-Pachon D.M."/>
            <person name="Di Stilio V.S."/>
        </authorList>
    </citation>
    <scope>NUCLEOTIDE SEQUENCE [LARGE SCALE GENOMIC DNA]</scope>
    <source>
        <strain evidence="12">cv. WT478/WT964</strain>
        <tissue evidence="11">Leaves</tissue>
    </source>
</reference>
<keyword evidence="10" id="KW-0732">Signal</keyword>
<feature type="signal peptide" evidence="10">
    <location>
        <begin position="1"/>
        <end position="19"/>
    </location>
</feature>
<dbReference type="GO" id="GO:0004650">
    <property type="term" value="F:polygalacturonase activity"/>
    <property type="evidence" value="ECO:0007669"/>
    <property type="project" value="InterPro"/>
</dbReference>
<comment type="caution">
    <text evidence="11">The sequence shown here is derived from an EMBL/GenBank/DDBJ whole genome shotgun (WGS) entry which is preliminary data.</text>
</comment>
<evidence type="ECO:0000256" key="10">
    <source>
        <dbReference type="SAM" id="SignalP"/>
    </source>
</evidence>
<protein>
    <submittedName>
        <fullName evidence="11">Exopolygalacturonase</fullName>
    </submittedName>
</protein>
<proteinExistence type="inferred from homology"/>
<dbReference type="Pfam" id="PF00295">
    <property type="entry name" value="Glyco_hydro_28"/>
    <property type="match status" value="1"/>
</dbReference>
<dbReference type="GO" id="GO:0071555">
    <property type="term" value="P:cell wall organization"/>
    <property type="evidence" value="ECO:0007669"/>
    <property type="project" value="UniProtKB-KW"/>
</dbReference>